<keyword evidence="2" id="KW-1185">Reference proteome</keyword>
<reference evidence="1 2" key="1">
    <citation type="journal article" date="2020" name="BMC Genomics">
        <title>Intraspecific diversification of the crop wild relative Brassica cretica Lam. using demographic model selection.</title>
        <authorList>
            <person name="Kioukis A."/>
            <person name="Michalopoulou V.A."/>
            <person name="Briers L."/>
            <person name="Pirintsos S."/>
            <person name="Studholme D.J."/>
            <person name="Pavlidis P."/>
            <person name="Sarris P.F."/>
        </authorList>
    </citation>
    <scope>NUCLEOTIDE SEQUENCE [LARGE SCALE GENOMIC DNA]</scope>
    <source>
        <strain evidence="2">cv. PFS-1207/04</strain>
    </source>
</reference>
<evidence type="ECO:0000313" key="1">
    <source>
        <dbReference type="EMBL" id="KAF3496583.1"/>
    </source>
</evidence>
<comment type="caution">
    <text evidence="1">The sequence shown here is derived from an EMBL/GenBank/DDBJ whole genome shotgun (WGS) entry which is preliminary data.</text>
</comment>
<protein>
    <submittedName>
        <fullName evidence="1">Uncharacterized protein</fullName>
    </submittedName>
</protein>
<dbReference type="EMBL" id="QGKV02002055">
    <property type="protein sequence ID" value="KAF3496583.1"/>
    <property type="molecule type" value="Genomic_DNA"/>
</dbReference>
<name>A0ABQ7AFY6_BRACR</name>
<organism evidence="1 2">
    <name type="scientific">Brassica cretica</name>
    <name type="common">Mustard</name>
    <dbReference type="NCBI Taxonomy" id="69181"/>
    <lineage>
        <taxon>Eukaryota</taxon>
        <taxon>Viridiplantae</taxon>
        <taxon>Streptophyta</taxon>
        <taxon>Embryophyta</taxon>
        <taxon>Tracheophyta</taxon>
        <taxon>Spermatophyta</taxon>
        <taxon>Magnoliopsida</taxon>
        <taxon>eudicotyledons</taxon>
        <taxon>Gunneridae</taxon>
        <taxon>Pentapetalae</taxon>
        <taxon>rosids</taxon>
        <taxon>malvids</taxon>
        <taxon>Brassicales</taxon>
        <taxon>Brassicaceae</taxon>
        <taxon>Brassiceae</taxon>
        <taxon>Brassica</taxon>
    </lineage>
</organism>
<gene>
    <name evidence="1" type="ORF">DY000_02058146</name>
</gene>
<accession>A0ABQ7AFY6</accession>
<evidence type="ECO:0000313" key="2">
    <source>
        <dbReference type="Proteomes" id="UP000266723"/>
    </source>
</evidence>
<sequence length="110" mass="12893">MHGGEINSEDDWLASDITESLSVDVQIRLLRSCNAPRGRYVLFWFHVRFIINKRSSSSKNAIRSRTYRDILLNKNSVWFRLLIALDMSRVACSLSPHWIRLLISSCRLLW</sequence>
<dbReference type="Proteomes" id="UP000266723">
    <property type="component" value="Unassembled WGS sequence"/>
</dbReference>
<proteinExistence type="predicted"/>